<evidence type="ECO:0000256" key="2">
    <source>
        <dbReference type="ARBA" id="ARBA00011955"/>
    </source>
</evidence>
<gene>
    <name evidence="12" type="ordered locus">Terro_1419</name>
</gene>
<dbReference type="Pfam" id="PF10029">
    <property type="entry name" value="DUF2271"/>
    <property type="match status" value="1"/>
</dbReference>
<keyword evidence="11" id="KW-0732">Signal</keyword>
<comment type="cofactor">
    <cofactor evidence="1">
        <name>Mg(2+)</name>
        <dbReference type="ChEBI" id="CHEBI:18420"/>
    </cofactor>
</comment>
<evidence type="ECO:0000256" key="11">
    <source>
        <dbReference type="SAM" id="SignalP"/>
    </source>
</evidence>
<dbReference type="InterPro" id="IPR024932">
    <property type="entry name" value="ApbE"/>
</dbReference>
<organism evidence="12 13">
    <name type="scientific">Terriglobus roseus (strain DSM 18391 / NRRL B-41598 / KBS 63)</name>
    <dbReference type="NCBI Taxonomy" id="926566"/>
    <lineage>
        <taxon>Bacteria</taxon>
        <taxon>Pseudomonadati</taxon>
        <taxon>Acidobacteriota</taxon>
        <taxon>Terriglobia</taxon>
        <taxon>Terriglobales</taxon>
        <taxon>Acidobacteriaceae</taxon>
        <taxon>Terriglobus</taxon>
    </lineage>
</organism>
<evidence type="ECO:0000256" key="8">
    <source>
        <dbReference type="ARBA" id="ARBA00022842"/>
    </source>
</evidence>
<accession>I3ZER0</accession>
<keyword evidence="5" id="KW-0808">Transferase</keyword>
<comment type="catalytic activity">
    <reaction evidence="10">
        <text>L-threonyl-[protein] + FAD = FMN-L-threonyl-[protein] + AMP + H(+)</text>
        <dbReference type="Rhea" id="RHEA:36847"/>
        <dbReference type="Rhea" id="RHEA-COMP:11060"/>
        <dbReference type="Rhea" id="RHEA-COMP:11061"/>
        <dbReference type="ChEBI" id="CHEBI:15378"/>
        <dbReference type="ChEBI" id="CHEBI:30013"/>
        <dbReference type="ChEBI" id="CHEBI:57692"/>
        <dbReference type="ChEBI" id="CHEBI:74257"/>
        <dbReference type="ChEBI" id="CHEBI:456215"/>
        <dbReference type="EC" id="2.7.1.180"/>
    </reaction>
</comment>
<dbReference type="OrthoDB" id="195316at2"/>
<keyword evidence="7" id="KW-0274">FAD</keyword>
<dbReference type="Pfam" id="PF02424">
    <property type="entry name" value="ApbE"/>
    <property type="match status" value="1"/>
</dbReference>
<evidence type="ECO:0000256" key="7">
    <source>
        <dbReference type="ARBA" id="ARBA00022827"/>
    </source>
</evidence>
<evidence type="ECO:0000256" key="4">
    <source>
        <dbReference type="ARBA" id="ARBA00022630"/>
    </source>
</evidence>
<evidence type="ECO:0000256" key="5">
    <source>
        <dbReference type="ARBA" id="ARBA00022679"/>
    </source>
</evidence>
<protein>
    <recommendedName>
        <fullName evidence="3">FAD:protein FMN transferase</fullName>
        <ecNumber evidence="2">2.7.1.180</ecNumber>
    </recommendedName>
    <alternativeName>
        <fullName evidence="9">Flavin transferase</fullName>
    </alternativeName>
</protein>
<dbReference type="Proteomes" id="UP000006056">
    <property type="component" value="Chromosome"/>
</dbReference>
<proteinExistence type="predicted"/>
<evidence type="ECO:0000256" key="6">
    <source>
        <dbReference type="ARBA" id="ARBA00022723"/>
    </source>
</evidence>
<dbReference type="Gene3D" id="2.60.40.4070">
    <property type="match status" value="1"/>
</dbReference>
<evidence type="ECO:0000313" key="12">
    <source>
        <dbReference type="EMBL" id="AFL87728.1"/>
    </source>
</evidence>
<keyword evidence="13" id="KW-1185">Reference proteome</keyword>
<feature type="chain" id="PRO_5003684562" description="FAD:protein FMN transferase" evidence="11">
    <location>
        <begin position="25"/>
        <end position="517"/>
    </location>
</feature>
<dbReference type="GO" id="GO:0016740">
    <property type="term" value="F:transferase activity"/>
    <property type="evidence" value="ECO:0007669"/>
    <property type="project" value="UniProtKB-KW"/>
</dbReference>
<dbReference type="AlphaFoldDB" id="I3ZER0"/>
<dbReference type="PANTHER" id="PTHR30040:SF2">
    <property type="entry name" value="FAD:PROTEIN FMN TRANSFERASE"/>
    <property type="match status" value="1"/>
</dbReference>
<dbReference type="InterPro" id="IPR014469">
    <property type="entry name" value="DUF2271"/>
</dbReference>
<dbReference type="STRING" id="926566.Terro_1419"/>
<dbReference type="Gene3D" id="3.10.520.10">
    <property type="entry name" value="ApbE-like domains"/>
    <property type="match status" value="1"/>
</dbReference>
<name>I3ZER0_TERRK</name>
<dbReference type="EC" id="2.7.1.180" evidence="2"/>
<dbReference type="SUPFAM" id="SSF143631">
    <property type="entry name" value="ApbE-like"/>
    <property type="match status" value="1"/>
</dbReference>
<keyword evidence="4" id="KW-0285">Flavoprotein</keyword>
<evidence type="ECO:0000256" key="3">
    <source>
        <dbReference type="ARBA" id="ARBA00016337"/>
    </source>
</evidence>
<dbReference type="KEGG" id="trs:Terro_1419"/>
<reference evidence="12 13" key="1">
    <citation type="submission" date="2012-06" db="EMBL/GenBank/DDBJ databases">
        <title>Complete genome of Terriglobus roseus DSM 18391.</title>
        <authorList>
            <consortium name="US DOE Joint Genome Institute (JGI-PGF)"/>
            <person name="Lucas S."/>
            <person name="Copeland A."/>
            <person name="Lapidus A."/>
            <person name="Glavina del Rio T."/>
            <person name="Dalin E."/>
            <person name="Tice H."/>
            <person name="Bruce D."/>
            <person name="Goodwin L."/>
            <person name="Pitluck S."/>
            <person name="Peters L."/>
            <person name="Mikhailova N."/>
            <person name="Munk A.C.C."/>
            <person name="Kyrpides N."/>
            <person name="Mavromatis K."/>
            <person name="Ivanova N."/>
            <person name="Brettin T."/>
            <person name="Detter J.C."/>
            <person name="Han C."/>
            <person name="Larimer F."/>
            <person name="Land M."/>
            <person name="Hauser L."/>
            <person name="Markowitz V."/>
            <person name="Cheng J.-F."/>
            <person name="Hugenholtz P."/>
            <person name="Woyke T."/>
            <person name="Wu D."/>
            <person name="Brambilla E."/>
            <person name="Klenk H.-P."/>
            <person name="Eisen J.A."/>
        </authorList>
    </citation>
    <scope>NUCLEOTIDE SEQUENCE [LARGE SCALE GENOMIC DNA]</scope>
    <source>
        <strain evidence="13">DSM 18391 / NRRL B-41598 / KBS 63</strain>
    </source>
</reference>
<keyword evidence="8" id="KW-0460">Magnesium</keyword>
<evidence type="ECO:0000256" key="9">
    <source>
        <dbReference type="ARBA" id="ARBA00031306"/>
    </source>
</evidence>
<dbReference type="EMBL" id="CP003379">
    <property type="protein sequence ID" value="AFL87728.1"/>
    <property type="molecule type" value="Genomic_DNA"/>
</dbReference>
<dbReference type="eggNOG" id="COG1477">
    <property type="taxonomic scope" value="Bacteria"/>
</dbReference>
<keyword evidence="6" id="KW-0479">Metal-binding</keyword>
<keyword evidence="12" id="KW-0449">Lipoprotein</keyword>
<dbReference type="PANTHER" id="PTHR30040">
    <property type="entry name" value="THIAMINE BIOSYNTHESIS LIPOPROTEIN APBE"/>
    <property type="match status" value="1"/>
</dbReference>
<dbReference type="GO" id="GO:0046872">
    <property type="term" value="F:metal ion binding"/>
    <property type="evidence" value="ECO:0007669"/>
    <property type="project" value="UniProtKB-KW"/>
</dbReference>
<feature type="signal peptide" evidence="11">
    <location>
        <begin position="1"/>
        <end position="24"/>
    </location>
</feature>
<dbReference type="RefSeq" id="WP_014785297.1">
    <property type="nucleotide sequence ID" value="NC_018014.1"/>
</dbReference>
<dbReference type="eggNOG" id="COG3656">
    <property type="taxonomic scope" value="Bacteria"/>
</dbReference>
<evidence type="ECO:0000256" key="1">
    <source>
        <dbReference type="ARBA" id="ARBA00001946"/>
    </source>
</evidence>
<sequence length="517" mass="55193">MKKKTQGLFASAALVSLGVLQASAATQVMQAGAVKHDAAGTWAFAHENVLGTSLDMNVTAASKTQAHAAEAAALAEFDRQSKILSAWDAKSEFSRWQKTRGVAVKVSPELMDVLARFDAWQGETGGVLNASSEAAAKVWRGAAAKGAAPSSKDLDNAVHAMAQKHWSLDRVHGTATRLSDAPLVLASFTKSLITQKAADVALHAGATGIMLNVGGDIVTRGALTQRVDIANPKADAENDAALDTVVLRDRAIATSGSYRRGFAVAGELRSHLIDPRTAQPAAAVLSSSVIAPDAATAGALATALSILSPRESAALMQRHPDAAYMIVTRDGERVASKGWATYAEPKVERVAYAVRAGAAAPAGSNWNQSMELLVKLELPRVDNPRYHRPYVAVWIEDKDKYPVRTVALWFKNPRWLNELKGWYGEDRVRNLAEGTDISATVSSATRAPGTYSLKWDGKDNNGKLVKAGKYTVVIEAAREHGGHSLLRQEIDFNGTAAQMTLPASEELGAVQLDYRKQ</sequence>
<evidence type="ECO:0000256" key="10">
    <source>
        <dbReference type="ARBA" id="ARBA00048540"/>
    </source>
</evidence>
<dbReference type="HOGENOM" id="CLU_038822_0_0_0"/>
<evidence type="ECO:0000313" key="13">
    <source>
        <dbReference type="Proteomes" id="UP000006056"/>
    </source>
</evidence>
<dbReference type="InterPro" id="IPR003374">
    <property type="entry name" value="ApbE-like_sf"/>
</dbReference>